<dbReference type="FunFam" id="3.30.160.60:FF:000014">
    <property type="entry name" value="Transcription factor Sp3"/>
    <property type="match status" value="1"/>
</dbReference>
<feature type="region of interest" description="Disordered" evidence="12">
    <location>
        <begin position="289"/>
        <end position="309"/>
    </location>
</feature>
<evidence type="ECO:0000256" key="4">
    <source>
        <dbReference type="ARBA" id="ARBA00022771"/>
    </source>
</evidence>
<gene>
    <name evidence="14" type="primary">btdl</name>
</gene>
<name>B4E3Y0_NARAN</name>
<evidence type="ECO:0000256" key="12">
    <source>
        <dbReference type="SAM" id="MobiDB-lite"/>
    </source>
</evidence>
<dbReference type="PROSITE" id="PS50157">
    <property type="entry name" value="ZINC_FINGER_C2H2_2"/>
    <property type="match status" value="3"/>
</dbReference>
<evidence type="ECO:0000259" key="13">
    <source>
        <dbReference type="PROSITE" id="PS50157"/>
    </source>
</evidence>
<evidence type="ECO:0000256" key="6">
    <source>
        <dbReference type="ARBA" id="ARBA00023015"/>
    </source>
</evidence>
<keyword evidence="7" id="KW-0238">DNA-binding</keyword>
<dbReference type="SUPFAM" id="SSF57667">
    <property type="entry name" value="beta-beta-alpha zinc fingers"/>
    <property type="match status" value="2"/>
</dbReference>
<keyword evidence="2" id="KW-0479">Metal-binding</keyword>
<evidence type="ECO:0000256" key="3">
    <source>
        <dbReference type="ARBA" id="ARBA00022737"/>
    </source>
</evidence>
<dbReference type="GO" id="GO:0000978">
    <property type="term" value="F:RNA polymerase II cis-regulatory region sequence-specific DNA binding"/>
    <property type="evidence" value="ECO:0007669"/>
    <property type="project" value="TreeGrafter"/>
</dbReference>
<evidence type="ECO:0000256" key="2">
    <source>
        <dbReference type="ARBA" id="ARBA00022723"/>
    </source>
</evidence>
<comment type="subcellular location">
    <subcellularLocation>
        <location evidence="1">Nucleus</location>
    </subcellularLocation>
</comment>
<dbReference type="InterPro" id="IPR013087">
    <property type="entry name" value="Znf_C2H2_type"/>
</dbReference>
<dbReference type="Gene3D" id="3.30.160.60">
    <property type="entry name" value="Classic Zinc Finger"/>
    <property type="match status" value="3"/>
</dbReference>
<dbReference type="SMART" id="SM00355">
    <property type="entry name" value="ZnF_C2H2"/>
    <property type="match status" value="3"/>
</dbReference>
<feature type="domain" description="C2H2-type" evidence="13">
    <location>
        <begin position="213"/>
        <end position="242"/>
    </location>
</feature>
<evidence type="ECO:0000256" key="1">
    <source>
        <dbReference type="ARBA" id="ARBA00004123"/>
    </source>
</evidence>
<proteinExistence type="evidence at transcript level"/>
<keyword evidence="3" id="KW-0677">Repeat</keyword>
<sequence>MASVLIHSFTEHVLPHLQDRLMREMQPSTSLSLLAAACTRTGPHTSRDLHQLHHHHHHQQRPQHHHPWPTTFANFPPMITNFPRSQHHTQQQQQDFHMMPSTSTSETTAVPSIKNYQSGHYESIWSNLQTSKMSPLSSFAAGVFNVTDSTIGLPAPFQQSLSSSSSSSTSQKMVPGRKCRRCRCPNCTEPPSSDVTTSASGSNSDVVVRKKQHMCHVVGCGKMYGKTSHLKAHLRWHAGERPFVCHWLFCGRSFTRSDELQRHIRTHTGEKRFFCTVCGKRFMRSDHLSKHAKTHETQRRQSKKSKDNV</sequence>
<evidence type="ECO:0000256" key="10">
    <source>
        <dbReference type="ARBA" id="ARBA00038409"/>
    </source>
</evidence>
<dbReference type="GO" id="GO:0008270">
    <property type="term" value="F:zinc ion binding"/>
    <property type="evidence" value="ECO:0007669"/>
    <property type="project" value="UniProtKB-KW"/>
</dbReference>
<accession>B4E3Y0</accession>
<evidence type="ECO:0000256" key="9">
    <source>
        <dbReference type="ARBA" id="ARBA00023242"/>
    </source>
</evidence>
<keyword evidence="4 11" id="KW-0863">Zinc-finger</keyword>
<dbReference type="PROSITE" id="PS00028">
    <property type="entry name" value="ZINC_FINGER_C2H2_1"/>
    <property type="match status" value="3"/>
</dbReference>
<dbReference type="EMBL" id="AM279683">
    <property type="protein sequence ID" value="CAK50835.1"/>
    <property type="molecule type" value="mRNA"/>
</dbReference>
<protein>
    <submittedName>
        <fullName evidence="14">Buttonhead-like protein</fullName>
    </submittedName>
</protein>
<dbReference type="AlphaFoldDB" id="B4E3Y0"/>
<comment type="similarity">
    <text evidence="10">Belongs to the Sp1 C2H2-type zinc-finger protein family.</text>
</comment>
<reference evidence="14" key="1">
    <citation type="submission" date="2006-06" db="EMBL/GenBank/DDBJ databases">
        <title>Hunchback and orthodenticle expression in a myriapod suggest a conservation of anterior axial patterning among arthropods.</title>
        <authorList>
            <person name="Janssen R."/>
            <person name="Damen W.G.M."/>
        </authorList>
    </citation>
    <scope>NUCLEOTIDE SEQUENCE</scope>
</reference>
<dbReference type="PANTHER" id="PTHR23235">
    <property type="entry name" value="KRUEPPEL-LIKE TRANSCRIPTION FACTOR"/>
    <property type="match status" value="1"/>
</dbReference>
<organism evidence="14">
    <name type="scientific">Narceus annularis</name>
    <name type="common">Millipede</name>
    <dbReference type="NCBI Taxonomy" id="174156"/>
    <lineage>
        <taxon>Eukaryota</taxon>
        <taxon>Metazoa</taxon>
        <taxon>Ecdysozoa</taxon>
        <taxon>Arthropoda</taxon>
        <taxon>Myriapoda</taxon>
        <taxon>Diplopoda</taxon>
        <taxon>Helminthomorpha</taxon>
        <taxon>Spirobolidae</taxon>
        <taxon>Narceus</taxon>
    </lineage>
</organism>
<feature type="region of interest" description="Disordered" evidence="12">
    <location>
        <begin position="44"/>
        <end position="67"/>
    </location>
</feature>
<evidence type="ECO:0000256" key="5">
    <source>
        <dbReference type="ARBA" id="ARBA00022833"/>
    </source>
</evidence>
<dbReference type="GO" id="GO:0005634">
    <property type="term" value="C:nucleus"/>
    <property type="evidence" value="ECO:0007669"/>
    <property type="project" value="UniProtKB-SubCell"/>
</dbReference>
<keyword evidence="6" id="KW-0805">Transcription regulation</keyword>
<dbReference type="InterPro" id="IPR036236">
    <property type="entry name" value="Znf_C2H2_sf"/>
</dbReference>
<dbReference type="Pfam" id="PF00096">
    <property type="entry name" value="zf-C2H2"/>
    <property type="match status" value="3"/>
</dbReference>
<dbReference type="CDD" id="cd22541">
    <property type="entry name" value="SP5_N"/>
    <property type="match status" value="1"/>
</dbReference>
<feature type="domain" description="C2H2-type" evidence="13">
    <location>
        <begin position="273"/>
        <end position="300"/>
    </location>
</feature>
<keyword evidence="9" id="KW-0539">Nucleus</keyword>
<dbReference type="FunFam" id="3.30.160.60:FF:000624">
    <property type="entry name" value="zinc finger protein 697"/>
    <property type="match status" value="1"/>
</dbReference>
<evidence type="ECO:0000313" key="14">
    <source>
        <dbReference type="EMBL" id="CAK50835.1"/>
    </source>
</evidence>
<keyword evidence="5" id="KW-0862">Zinc</keyword>
<evidence type="ECO:0000256" key="8">
    <source>
        <dbReference type="ARBA" id="ARBA00023163"/>
    </source>
</evidence>
<feature type="compositionally biased region" description="Basic residues" evidence="12">
    <location>
        <begin position="52"/>
        <end position="67"/>
    </location>
</feature>
<feature type="domain" description="C2H2-type" evidence="13">
    <location>
        <begin position="243"/>
        <end position="272"/>
    </location>
</feature>
<keyword evidence="8" id="KW-0804">Transcription</keyword>
<evidence type="ECO:0000256" key="7">
    <source>
        <dbReference type="ARBA" id="ARBA00023125"/>
    </source>
</evidence>
<dbReference type="GO" id="GO:0000981">
    <property type="term" value="F:DNA-binding transcription factor activity, RNA polymerase II-specific"/>
    <property type="evidence" value="ECO:0007669"/>
    <property type="project" value="TreeGrafter"/>
</dbReference>
<dbReference type="PANTHER" id="PTHR23235:SF29">
    <property type="entry name" value="TRANSCRIPTION FACTOR SP5"/>
    <property type="match status" value="1"/>
</dbReference>
<evidence type="ECO:0000256" key="11">
    <source>
        <dbReference type="PROSITE-ProRule" id="PRU00042"/>
    </source>
</evidence>